<gene>
    <name evidence="5" type="ORF">AAAT34_09330</name>
</gene>
<comment type="similarity">
    <text evidence="1">Belongs to the glycosyltransferase 2 family.</text>
</comment>
<sequence length="276" mass="31977">MDKGLRFSVAMSIYKNDDPGYLRTAIRSTYEQTLPPAEVVMVGDGPLPEVLLAVVRELESTYPSLRFLPQEVNRGLGEALRIACENCQYDYIARMDSDDICMPDRFEKQMRVFADDPEVGMVGGMITEFVGDPTNIVDRRMLPLENAGIYKMMRTRCGVNHVTVILRKSDLMAAGNYSGRFRQEDFYLWARLMKNHVKIRNIEDVVVNVRSGADQFARRGGLTYFREHMKVFRYMYDEHLISLPYLLINYGLRFAQVAFPTRLRTWVYQNLLRSSH</sequence>
<keyword evidence="2 5" id="KW-0328">Glycosyltransferase</keyword>
<evidence type="ECO:0000259" key="4">
    <source>
        <dbReference type="Pfam" id="PF00535"/>
    </source>
</evidence>
<evidence type="ECO:0000256" key="2">
    <source>
        <dbReference type="ARBA" id="ARBA00022676"/>
    </source>
</evidence>
<comment type="caution">
    <text evidence="5">The sequence shown here is derived from an EMBL/GenBank/DDBJ whole genome shotgun (WGS) entry which is preliminary data.</text>
</comment>
<keyword evidence="6" id="KW-1185">Reference proteome</keyword>
<dbReference type="Pfam" id="PF00535">
    <property type="entry name" value="Glycos_transf_2"/>
    <property type="match status" value="1"/>
</dbReference>
<evidence type="ECO:0000313" key="5">
    <source>
        <dbReference type="EMBL" id="MEQ2487249.1"/>
    </source>
</evidence>
<dbReference type="Proteomes" id="UP001487296">
    <property type="component" value="Unassembled WGS sequence"/>
</dbReference>
<dbReference type="Gene3D" id="3.90.550.10">
    <property type="entry name" value="Spore Coat Polysaccharide Biosynthesis Protein SpsA, Chain A"/>
    <property type="match status" value="1"/>
</dbReference>
<organism evidence="5 6">
    <name type="scientific">Hallella faecis</name>
    <dbReference type="NCBI Taxonomy" id="2841596"/>
    <lineage>
        <taxon>Bacteria</taxon>
        <taxon>Pseudomonadati</taxon>
        <taxon>Bacteroidota</taxon>
        <taxon>Bacteroidia</taxon>
        <taxon>Bacteroidales</taxon>
        <taxon>Prevotellaceae</taxon>
        <taxon>Hallella</taxon>
    </lineage>
</organism>
<keyword evidence="3 5" id="KW-0808">Transferase</keyword>
<feature type="domain" description="Glycosyltransferase 2-like" evidence="4">
    <location>
        <begin position="8"/>
        <end position="152"/>
    </location>
</feature>
<dbReference type="EMBL" id="JBBNFP010000038">
    <property type="protein sequence ID" value="MEQ2487249.1"/>
    <property type="molecule type" value="Genomic_DNA"/>
</dbReference>
<proteinExistence type="inferred from homology"/>
<dbReference type="PANTHER" id="PTHR43685">
    <property type="entry name" value="GLYCOSYLTRANSFERASE"/>
    <property type="match status" value="1"/>
</dbReference>
<accession>A0ABV1FSD1</accession>
<dbReference type="RefSeq" id="WP_215760350.1">
    <property type="nucleotide sequence ID" value="NZ_JBBNFP010000038.1"/>
</dbReference>
<reference evidence="5 6" key="1">
    <citation type="submission" date="2024-04" db="EMBL/GenBank/DDBJ databases">
        <title>Human intestinal bacterial collection.</title>
        <authorList>
            <person name="Pauvert C."/>
            <person name="Hitch T.C.A."/>
            <person name="Clavel T."/>
        </authorList>
    </citation>
    <scope>NUCLEOTIDE SEQUENCE [LARGE SCALE GENOMIC DNA]</scope>
    <source>
        <strain evidence="5 6">CLA-AA-H145</strain>
    </source>
</reference>
<name>A0ABV1FSD1_9BACT</name>
<dbReference type="PANTHER" id="PTHR43685:SF5">
    <property type="entry name" value="GLYCOSYLTRANSFERASE EPSE-RELATED"/>
    <property type="match status" value="1"/>
</dbReference>
<dbReference type="InterPro" id="IPR050834">
    <property type="entry name" value="Glycosyltransf_2"/>
</dbReference>
<dbReference type="SUPFAM" id="SSF53448">
    <property type="entry name" value="Nucleotide-diphospho-sugar transferases"/>
    <property type="match status" value="1"/>
</dbReference>
<dbReference type="InterPro" id="IPR029044">
    <property type="entry name" value="Nucleotide-diphossugar_trans"/>
</dbReference>
<dbReference type="GO" id="GO:0016757">
    <property type="term" value="F:glycosyltransferase activity"/>
    <property type="evidence" value="ECO:0007669"/>
    <property type="project" value="UniProtKB-KW"/>
</dbReference>
<dbReference type="EC" id="2.4.-.-" evidence="5"/>
<evidence type="ECO:0000256" key="3">
    <source>
        <dbReference type="ARBA" id="ARBA00022679"/>
    </source>
</evidence>
<evidence type="ECO:0000256" key="1">
    <source>
        <dbReference type="ARBA" id="ARBA00006739"/>
    </source>
</evidence>
<protein>
    <submittedName>
        <fullName evidence="5">Glycosyltransferase</fullName>
        <ecNumber evidence="5">2.4.-.-</ecNumber>
    </submittedName>
</protein>
<dbReference type="InterPro" id="IPR001173">
    <property type="entry name" value="Glyco_trans_2-like"/>
</dbReference>
<evidence type="ECO:0000313" key="6">
    <source>
        <dbReference type="Proteomes" id="UP001487296"/>
    </source>
</evidence>